<evidence type="ECO:0000256" key="11">
    <source>
        <dbReference type="PROSITE-ProRule" id="PRU00042"/>
    </source>
</evidence>
<accession>A0A8J2NTY8</accession>
<evidence type="ECO:0000256" key="1">
    <source>
        <dbReference type="ARBA" id="ARBA00004123"/>
    </source>
</evidence>
<dbReference type="PANTHER" id="PTHR24394:SF44">
    <property type="entry name" value="ZINC FINGER PROTEIN 271-LIKE"/>
    <property type="match status" value="1"/>
</dbReference>
<protein>
    <recommendedName>
        <fullName evidence="12">C2H2-type domain-containing protein</fullName>
    </recommendedName>
</protein>
<dbReference type="InterPro" id="IPR013087">
    <property type="entry name" value="Znf_C2H2_type"/>
</dbReference>
<gene>
    <name evidence="13" type="ORF">AFUS01_LOCUS7652</name>
</gene>
<evidence type="ECO:0000256" key="5">
    <source>
        <dbReference type="ARBA" id="ARBA00022771"/>
    </source>
</evidence>
<sequence>EKPFECPVCTRRFADRSNLKVHLRGHTGERPYTCDFCTRTFVNSSRLVVHRRLHTGEKPFYCEVCSLAFVTSHQRSTHMKNHSSEPAESQLGLATLNENETFWDPQSLVVTNLHNAPVAGKPYRCLHCGIGYSQASCLRLHILICGDVGD</sequence>
<evidence type="ECO:0000256" key="8">
    <source>
        <dbReference type="ARBA" id="ARBA00023125"/>
    </source>
</evidence>
<dbReference type="GO" id="GO:0000981">
    <property type="term" value="F:DNA-binding transcription factor activity, RNA polymerase II-specific"/>
    <property type="evidence" value="ECO:0007669"/>
    <property type="project" value="TreeGrafter"/>
</dbReference>
<dbReference type="SMART" id="SM00355">
    <property type="entry name" value="ZnF_C2H2"/>
    <property type="match status" value="4"/>
</dbReference>
<evidence type="ECO:0000256" key="9">
    <source>
        <dbReference type="ARBA" id="ARBA00023163"/>
    </source>
</evidence>
<evidence type="ECO:0000256" key="3">
    <source>
        <dbReference type="ARBA" id="ARBA00022723"/>
    </source>
</evidence>
<keyword evidence="3" id="KW-0479">Metal-binding</keyword>
<dbReference type="FunFam" id="3.30.160.60:FF:000065">
    <property type="entry name" value="B-cell CLL/lymphoma 6, member B"/>
    <property type="match status" value="1"/>
</dbReference>
<keyword evidence="9" id="KW-0804">Transcription</keyword>
<comment type="caution">
    <text evidence="13">The sequence shown here is derived from an EMBL/GenBank/DDBJ whole genome shotgun (WGS) entry which is preliminary data.</text>
</comment>
<proteinExistence type="inferred from homology"/>
<feature type="domain" description="C2H2-type" evidence="12">
    <location>
        <begin position="60"/>
        <end position="87"/>
    </location>
</feature>
<dbReference type="GO" id="GO:0005634">
    <property type="term" value="C:nucleus"/>
    <property type="evidence" value="ECO:0007669"/>
    <property type="project" value="UniProtKB-SubCell"/>
</dbReference>
<feature type="domain" description="C2H2-type" evidence="12">
    <location>
        <begin position="4"/>
        <end position="31"/>
    </location>
</feature>
<dbReference type="OrthoDB" id="6077919at2759"/>
<evidence type="ECO:0000256" key="4">
    <source>
        <dbReference type="ARBA" id="ARBA00022737"/>
    </source>
</evidence>
<keyword evidence="7" id="KW-0805">Transcription regulation</keyword>
<evidence type="ECO:0000256" key="10">
    <source>
        <dbReference type="ARBA" id="ARBA00023242"/>
    </source>
</evidence>
<feature type="domain" description="C2H2-type" evidence="12">
    <location>
        <begin position="32"/>
        <end position="59"/>
    </location>
</feature>
<organism evidence="13 14">
    <name type="scientific">Allacma fusca</name>
    <dbReference type="NCBI Taxonomy" id="39272"/>
    <lineage>
        <taxon>Eukaryota</taxon>
        <taxon>Metazoa</taxon>
        <taxon>Ecdysozoa</taxon>
        <taxon>Arthropoda</taxon>
        <taxon>Hexapoda</taxon>
        <taxon>Collembola</taxon>
        <taxon>Symphypleona</taxon>
        <taxon>Sminthuridae</taxon>
        <taxon>Allacma</taxon>
    </lineage>
</organism>
<keyword evidence="8" id="KW-0238">DNA-binding</keyword>
<dbReference type="EMBL" id="CAJVCH010051930">
    <property type="protein sequence ID" value="CAG7718247.1"/>
    <property type="molecule type" value="Genomic_DNA"/>
</dbReference>
<keyword evidence="4" id="KW-0677">Repeat</keyword>
<keyword evidence="6" id="KW-0862">Zinc</keyword>
<dbReference type="PROSITE" id="PS00028">
    <property type="entry name" value="ZINC_FINGER_C2H2_1"/>
    <property type="match status" value="3"/>
</dbReference>
<evidence type="ECO:0000313" key="13">
    <source>
        <dbReference type="EMBL" id="CAG7718247.1"/>
    </source>
</evidence>
<keyword evidence="14" id="KW-1185">Reference proteome</keyword>
<comment type="similarity">
    <text evidence="2">Belongs to the krueppel C2H2-type zinc-finger protein family.</text>
</comment>
<evidence type="ECO:0000259" key="12">
    <source>
        <dbReference type="PROSITE" id="PS50157"/>
    </source>
</evidence>
<keyword evidence="5 11" id="KW-0863">Zinc-finger</keyword>
<dbReference type="Proteomes" id="UP000708208">
    <property type="component" value="Unassembled WGS sequence"/>
</dbReference>
<dbReference type="GO" id="GO:0008270">
    <property type="term" value="F:zinc ion binding"/>
    <property type="evidence" value="ECO:0007669"/>
    <property type="project" value="UniProtKB-KW"/>
</dbReference>
<dbReference type="FunFam" id="3.30.160.60:FF:000100">
    <property type="entry name" value="Zinc finger 45-like"/>
    <property type="match status" value="1"/>
</dbReference>
<dbReference type="GO" id="GO:0003677">
    <property type="term" value="F:DNA binding"/>
    <property type="evidence" value="ECO:0007669"/>
    <property type="project" value="UniProtKB-KW"/>
</dbReference>
<reference evidence="13" key="1">
    <citation type="submission" date="2021-06" db="EMBL/GenBank/DDBJ databases">
        <authorList>
            <person name="Hodson N. C."/>
            <person name="Mongue J. A."/>
            <person name="Jaron S. K."/>
        </authorList>
    </citation>
    <scope>NUCLEOTIDE SEQUENCE</scope>
</reference>
<dbReference type="PROSITE" id="PS50157">
    <property type="entry name" value="ZINC_FINGER_C2H2_2"/>
    <property type="match status" value="3"/>
</dbReference>
<dbReference type="AlphaFoldDB" id="A0A8J2NTY8"/>
<dbReference type="FunFam" id="3.30.160.60:FF:000295">
    <property type="entry name" value="zinc finger protein 19"/>
    <property type="match status" value="1"/>
</dbReference>
<dbReference type="Pfam" id="PF00096">
    <property type="entry name" value="zf-C2H2"/>
    <property type="match status" value="3"/>
</dbReference>
<dbReference type="FunFam" id="3.30.160.60:FF:000931">
    <property type="entry name" value="zinc finger protein 697"/>
    <property type="match status" value="1"/>
</dbReference>
<feature type="non-terminal residue" evidence="13">
    <location>
        <position position="150"/>
    </location>
</feature>
<comment type="subcellular location">
    <subcellularLocation>
        <location evidence="1">Nucleus</location>
    </subcellularLocation>
</comment>
<evidence type="ECO:0000256" key="2">
    <source>
        <dbReference type="ARBA" id="ARBA00006991"/>
    </source>
</evidence>
<dbReference type="PANTHER" id="PTHR24394">
    <property type="entry name" value="ZINC FINGER PROTEIN"/>
    <property type="match status" value="1"/>
</dbReference>
<evidence type="ECO:0000256" key="7">
    <source>
        <dbReference type="ARBA" id="ARBA00023015"/>
    </source>
</evidence>
<name>A0A8J2NTY8_9HEXA</name>
<keyword evidence="10" id="KW-0539">Nucleus</keyword>
<evidence type="ECO:0000313" key="14">
    <source>
        <dbReference type="Proteomes" id="UP000708208"/>
    </source>
</evidence>
<evidence type="ECO:0000256" key="6">
    <source>
        <dbReference type="ARBA" id="ARBA00022833"/>
    </source>
</evidence>